<dbReference type="Pfam" id="PF14478">
    <property type="entry name" value="DUF4430"/>
    <property type="match status" value="1"/>
</dbReference>
<feature type="domain" description="SLH" evidence="2">
    <location>
        <begin position="1291"/>
        <end position="1354"/>
    </location>
</feature>
<proteinExistence type="predicted"/>
<protein>
    <submittedName>
        <fullName evidence="3">Endo-1,4-beta-xylanase A</fullName>
        <ecNumber evidence="3">3.2.1.8</ecNumber>
    </submittedName>
</protein>
<dbReference type="InterPro" id="IPR001119">
    <property type="entry name" value="SLH_dom"/>
</dbReference>
<reference evidence="3 4" key="1">
    <citation type="submission" date="2017-03" db="EMBL/GenBank/DDBJ databases">
        <title>Complete sequence of Clostridium formicaceticum DSM 92.</title>
        <authorList>
            <person name="Poehlein A."/>
            <person name="Karl M."/>
            <person name="Bengelsdorf F.R."/>
            <person name="Duerre P."/>
            <person name="Daniel R."/>
        </authorList>
    </citation>
    <scope>NUCLEOTIDE SEQUENCE [LARGE SCALE GENOMIC DNA]</scope>
    <source>
        <strain evidence="3 4">DSM 92</strain>
    </source>
</reference>
<evidence type="ECO:0000259" key="2">
    <source>
        <dbReference type="PROSITE" id="PS51272"/>
    </source>
</evidence>
<dbReference type="PROSITE" id="PS51272">
    <property type="entry name" value="SLH"/>
    <property type="match status" value="3"/>
</dbReference>
<accession>A0AAC9RG78</accession>
<dbReference type="Gene3D" id="2.170.130.30">
    <property type="match status" value="1"/>
</dbReference>
<dbReference type="Proteomes" id="UP000192478">
    <property type="component" value="Chromosome"/>
</dbReference>
<keyword evidence="3" id="KW-0378">Hydrolase</keyword>
<dbReference type="InterPro" id="IPR008930">
    <property type="entry name" value="Terpenoid_cyclase/PrenylTrfase"/>
</dbReference>
<dbReference type="Gene3D" id="1.20.1270.90">
    <property type="entry name" value="AF1782-like"/>
    <property type="match status" value="1"/>
</dbReference>
<organism evidence="3 4">
    <name type="scientific">Clostridium formicaceticum</name>
    <dbReference type="NCBI Taxonomy" id="1497"/>
    <lineage>
        <taxon>Bacteria</taxon>
        <taxon>Bacillati</taxon>
        <taxon>Bacillota</taxon>
        <taxon>Clostridia</taxon>
        <taxon>Eubacteriales</taxon>
        <taxon>Clostridiaceae</taxon>
        <taxon>Clostridium</taxon>
    </lineage>
</organism>
<gene>
    <name evidence="3" type="primary">xynA1_1</name>
    <name evidence="3" type="ORF">CLFO_05460</name>
</gene>
<dbReference type="GO" id="GO:0031176">
    <property type="term" value="F:endo-1,4-beta-xylanase activity"/>
    <property type="evidence" value="ECO:0007669"/>
    <property type="project" value="UniProtKB-EC"/>
</dbReference>
<evidence type="ECO:0000313" key="4">
    <source>
        <dbReference type="Proteomes" id="UP000192478"/>
    </source>
</evidence>
<dbReference type="RefSeq" id="WP_081561901.1">
    <property type="nucleotide sequence ID" value="NZ_CP020559.1"/>
</dbReference>
<feature type="domain" description="SLH" evidence="2">
    <location>
        <begin position="1355"/>
        <end position="1415"/>
    </location>
</feature>
<sequence>MSKNRRKILSFLMICIILFSSLGIGNSGPSFAEELGDSPKRTVIKSVYEKDILQETAIIALEENPLNIRDRLETALPDTVDFVLQDAYSMDWVVSGLARLENYRHKIPLDYVESRVPIVQNLAQQQDAGNRNFKITDFQRMTLGIVAAGGDPRDVGGIDLIERIYNPISKTNSIEYITRQGINAVIFALIAVDTRDYEIPQDAIWTRERMIQEILSNEITAANGTVGGWALYGSVPDPDITGMAMIALGPYRDSNPQVRAAVERGANVLSSLQIDEGEFAGGYHSWGTVNVESCVQVVMGLTANNIDPFSEKFVKNGKTIADAILKFKVTGGFAHSFEASPGSTPGQANGMASEQALYGIAQLFYYMDGNQGSIFRWGNETPPINKTRLEEKLAEAKAIEKDNYTEASYENLQRAIAQAEAILIKADVTQEEVNQETQFLIEAMKTLVYLVHKITAVPDNEGKIIFTEEEIKHALVEIVVPENAVFLQVSIPKDNESTKIILHNKVLPFMKTERRDEAGNLISFTVEQGTEITNGIYTMELLKIIKKAEILKIVEEDINQLFQGTSKKVKTISDYIVIGSAEQSVTLDQHASISIETNDKKQAAYRDHLGNISILPDVVNEEEGEAKQLNAYTYFNESAMVIRSNDLSSFVLFDVEGTTDDSTDPKPPTEEYDKMITASIRIEGYDQTVVPMRSISTKVFDLNEYLGPASGSSATPSSGWGKERFPNGATVAHATVEALEQAGAYYDFQDYGWALYIAMINGDREFDYRSTSGWMYRVNGVLPNFGSQEYVLSDGDVIEWYFGAYGFETLFTAMEADKISAKTGEEVTVTLIGEKTDLSGGSGVGATIRSKVANAQIYVNGEPYKENEADVYTDSEGKATLKFLSAGNYTISAERTNKEGLKDIVRPIGVVVNITGETIASTIITIENNKYKEEFDIIVNSQSTEESIRKALESAYEKLLEAAKEMWADEDALQVASEIKDVLNLMKLAVDRIAKEESISFFIELQVKIMEILIESLEKATEEETIEKIISMVEEEALDLIKKVIEKADDLEKTIQLFVSIANTWNQIRSVVGSLDREETHKKIMELSRQVIKELTVLYLEEGDIEIGEGISKKRLNEEQIMSRAKQFKNHLGDINKAMMKIDAKDFKRKIMNYLVINLPMEEGEVSEIEISRQLLREIQEEIFALKIVDQKATMEIKTDAFAGGKDADHEITIRIVKTGETIKITSSEELQQPIKVTIPYDLKENKGDNTAVMIVTDDGENINVGGKYDEDHKTITFLTNKVGKIDIEVVKKQFQDLNGFEWAQKDIEKMASKGMISGKSSTSFDPSGNLTRAEFAALMFKILRYQASVGGDVEFSDVLEEDWYYTTVVTVVDQGLMSGKSKTSFDPNGYITNQELAVVLSKILLSHGFIQGNTKVLEEFKDAEKIDQWAVDDVGILVENRILLEKENFNSQTPVNRAEAIYMVSRLYDVIMY</sequence>
<keyword evidence="3" id="KW-0326">Glycosidase</keyword>
<dbReference type="EMBL" id="CP020559">
    <property type="protein sequence ID" value="ARE86224.1"/>
    <property type="molecule type" value="Genomic_DNA"/>
</dbReference>
<dbReference type="EC" id="3.2.1.8" evidence="3"/>
<feature type="domain" description="SLH" evidence="2">
    <location>
        <begin position="1418"/>
        <end position="1474"/>
    </location>
</feature>
<dbReference type="SUPFAM" id="SSF48239">
    <property type="entry name" value="Terpenoid cyclases/Protein prenyltransferases"/>
    <property type="match status" value="1"/>
</dbReference>
<dbReference type="Pfam" id="PF00395">
    <property type="entry name" value="SLH"/>
    <property type="match status" value="3"/>
</dbReference>
<keyword evidence="1" id="KW-0677">Repeat</keyword>
<dbReference type="InterPro" id="IPR027954">
    <property type="entry name" value="Transcobalamin-like_C"/>
</dbReference>
<evidence type="ECO:0000313" key="3">
    <source>
        <dbReference type="EMBL" id="ARE86224.1"/>
    </source>
</evidence>
<evidence type="ECO:0000256" key="1">
    <source>
        <dbReference type="ARBA" id="ARBA00022737"/>
    </source>
</evidence>
<dbReference type="Gene3D" id="1.50.10.20">
    <property type="match status" value="1"/>
</dbReference>
<name>A0AAC9RG78_9CLOT</name>